<sequence>MEYTHPSEPHSNVHKFSGYHPDKYDLSGISLTVRTDESLTPQRPPCLTQRTVGMYLRPLTRELDEVAPKPYIDDLSNIVIDKMLQKDKAFWVDKPGANAYTLHDAYYNYEMTTERIKPHHQDVFPRAYSYDLDCVKYRRLHACDGFKSSSQENTKPAAAYCRDCNGGETKESQSGIDNNDITLGRWRQYPNLNTKLPPEKVQELMDEVGRPFKHEACNWYYRKYPTRKFDGILRRFSK</sequence>
<dbReference type="EMBL" id="KQ461196">
    <property type="protein sequence ID" value="KPJ06327.1"/>
    <property type="molecule type" value="Genomic_DNA"/>
</dbReference>
<proteinExistence type="predicted"/>
<dbReference type="KEGG" id="pmac:106719749"/>
<dbReference type="InParanoid" id="A0A194QLB6"/>
<gene>
    <name evidence="1" type="ORF">RR48_14066</name>
</gene>
<dbReference type="AlphaFoldDB" id="A0A194QLB6"/>
<dbReference type="Proteomes" id="UP000053240">
    <property type="component" value="Unassembled WGS sequence"/>
</dbReference>
<name>A0A194QLB6_PAPMA</name>
<protein>
    <submittedName>
        <fullName evidence="1">Uncharacterized protein</fullName>
    </submittedName>
</protein>
<evidence type="ECO:0000313" key="1">
    <source>
        <dbReference type="EMBL" id="KPJ06327.1"/>
    </source>
</evidence>
<keyword evidence="2" id="KW-1185">Reference proteome</keyword>
<accession>A0A194QLB6</accession>
<evidence type="ECO:0000313" key="2">
    <source>
        <dbReference type="Proteomes" id="UP000053240"/>
    </source>
</evidence>
<organism evidence="1 2">
    <name type="scientific">Papilio machaon</name>
    <name type="common">Old World swallowtail butterfly</name>
    <dbReference type="NCBI Taxonomy" id="76193"/>
    <lineage>
        <taxon>Eukaryota</taxon>
        <taxon>Metazoa</taxon>
        <taxon>Ecdysozoa</taxon>
        <taxon>Arthropoda</taxon>
        <taxon>Hexapoda</taxon>
        <taxon>Insecta</taxon>
        <taxon>Pterygota</taxon>
        <taxon>Neoptera</taxon>
        <taxon>Endopterygota</taxon>
        <taxon>Lepidoptera</taxon>
        <taxon>Glossata</taxon>
        <taxon>Ditrysia</taxon>
        <taxon>Papilionoidea</taxon>
        <taxon>Papilionidae</taxon>
        <taxon>Papilioninae</taxon>
        <taxon>Papilio</taxon>
    </lineage>
</organism>
<reference evidence="1 2" key="1">
    <citation type="journal article" date="2015" name="Nat. Commun.">
        <title>Outbred genome sequencing and CRISPR/Cas9 gene editing in butterflies.</title>
        <authorList>
            <person name="Li X."/>
            <person name="Fan D."/>
            <person name="Zhang W."/>
            <person name="Liu G."/>
            <person name="Zhang L."/>
            <person name="Zhao L."/>
            <person name="Fang X."/>
            <person name="Chen L."/>
            <person name="Dong Y."/>
            <person name="Chen Y."/>
            <person name="Ding Y."/>
            <person name="Zhao R."/>
            <person name="Feng M."/>
            <person name="Zhu Y."/>
            <person name="Feng Y."/>
            <person name="Jiang X."/>
            <person name="Zhu D."/>
            <person name="Xiang H."/>
            <person name="Feng X."/>
            <person name="Li S."/>
            <person name="Wang J."/>
            <person name="Zhang G."/>
            <person name="Kronforst M.R."/>
            <person name="Wang W."/>
        </authorList>
    </citation>
    <scope>NUCLEOTIDE SEQUENCE [LARGE SCALE GENOMIC DNA]</scope>
    <source>
        <strain evidence="1">Ya'a_city_454_Pm</strain>
        <tissue evidence="1">Whole body</tissue>
    </source>
</reference>